<dbReference type="PANTHER" id="PTHR44591">
    <property type="entry name" value="STRESS RESPONSE REGULATOR PROTEIN 1"/>
    <property type="match status" value="1"/>
</dbReference>
<dbReference type="PANTHER" id="PTHR44591:SF3">
    <property type="entry name" value="RESPONSE REGULATORY DOMAIN-CONTAINING PROTEIN"/>
    <property type="match status" value="1"/>
</dbReference>
<dbReference type="Gene3D" id="3.40.50.2300">
    <property type="match status" value="1"/>
</dbReference>
<name>A0A7C0Z9A9_UNCW3</name>
<reference evidence="4" key="1">
    <citation type="journal article" date="2020" name="mSystems">
        <title>Genome- and Community-Level Interaction Insights into Carbon Utilization and Element Cycling Functions of Hydrothermarchaeota in Hydrothermal Sediment.</title>
        <authorList>
            <person name="Zhou Z."/>
            <person name="Liu Y."/>
            <person name="Xu W."/>
            <person name="Pan J."/>
            <person name="Luo Z.H."/>
            <person name="Li M."/>
        </authorList>
    </citation>
    <scope>NUCLEOTIDE SEQUENCE [LARGE SCALE GENOMIC DNA]</scope>
    <source>
        <strain evidence="4">HyVt-102</strain>
    </source>
</reference>
<dbReference type="InterPro" id="IPR001789">
    <property type="entry name" value="Sig_transdc_resp-reg_receiver"/>
</dbReference>
<dbReference type="Pfam" id="PF00072">
    <property type="entry name" value="Response_reg"/>
    <property type="match status" value="1"/>
</dbReference>
<comment type="caution">
    <text evidence="4">The sequence shown here is derived from an EMBL/GenBank/DDBJ whole genome shotgun (WGS) entry which is preliminary data.</text>
</comment>
<gene>
    <name evidence="4" type="ORF">ENF18_02870</name>
</gene>
<evidence type="ECO:0000259" key="3">
    <source>
        <dbReference type="PROSITE" id="PS50110"/>
    </source>
</evidence>
<evidence type="ECO:0000256" key="2">
    <source>
        <dbReference type="PROSITE-ProRule" id="PRU00169"/>
    </source>
</evidence>
<organism evidence="4">
    <name type="scientific">candidate division WOR-3 bacterium</name>
    <dbReference type="NCBI Taxonomy" id="2052148"/>
    <lineage>
        <taxon>Bacteria</taxon>
        <taxon>Bacteria division WOR-3</taxon>
    </lineage>
</organism>
<sequence>MEKLVVAVPDQYISEFLRKTLEDEFKLIFATSGEGAYKCILLEKPSAVITDVVLPGKIDGLKLFQILKNNEETSSIPVIFITPYMVKEKVFSMGGKYFVSLPNLKSEFQAHIKEMIEKSLEEALNFG</sequence>
<protein>
    <submittedName>
        <fullName evidence="4">Response regulator</fullName>
    </submittedName>
</protein>
<dbReference type="EMBL" id="DQWE01000134">
    <property type="protein sequence ID" value="HDI82720.1"/>
    <property type="molecule type" value="Genomic_DNA"/>
</dbReference>
<dbReference type="SUPFAM" id="SSF52172">
    <property type="entry name" value="CheY-like"/>
    <property type="match status" value="1"/>
</dbReference>
<keyword evidence="1 2" id="KW-0597">Phosphoprotein</keyword>
<evidence type="ECO:0000313" key="4">
    <source>
        <dbReference type="EMBL" id="HDI82720.1"/>
    </source>
</evidence>
<feature type="domain" description="Response regulatory" evidence="3">
    <location>
        <begin position="3"/>
        <end position="116"/>
    </location>
</feature>
<dbReference type="SMART" id="SM00448">
    <property type="entry name" value="REC"/>
    <property type="match status" value="1"/>
</dbReference>
<dbReference type="GO" id="GO:0000160">
    <property type="term" value="P:phosphorelay signal transduction system"/>
    <property type="evidence" value="ECO:0007669"/>
    <property type="project" value="InterPro"/>
</dbReference>
<proteinExistence type="predicted"/>
<dbReference type="AlphaFoldDB" id="A0A7C0Z9A9"/>
<dbReference type="Proteomes" id="UP000885847">
    <property type="component" value="Unassembled WGS sequence"/>
</dbReference>
<accession>A0A7C0Z9A9</accession>
<dbReference type="InterPro" id="IPR050595">
    <property type="entry name" value="Bact_response_regulator"/>
</dbReference>
<dbReference type="PROSITE" id="PS50110">
    <property type="entry name" value="RESPONSE_REGULATORY"/>
    <property type="match status" value="1"/>
</dbReference>
<evidence type="ECO:0000256" key="1">
    <source>
        <dbReference type="ARBA" id="ARBA00022553"/>
    </source>
</evidence>
<dbReference type="InterPro" id="IPR011006">
    <property type="entry name" value="CheY-like_superfamily"/>
</dbReference>
<feature type="modified residue" description="4-aspartylphosphate" evidence="2">
    <location>
        <position position="51"/>
    </location>
</feature>